<dbReference type="InterPro" id="IPR026610">
    <property type="entry name" value="Hen1"/>
</dbReference>
<feature type="domain" description="Methyltransferase type 11" evidence="13">
    <location>
        <begin position="137"/>
        <end position="234"/>
    </location>
</feature>
<keyword evidence="7" id="KW-0479">Metal-binding</keyword>
<dbReference type="InterPro" id="IPR029063">
    <property type="entry name" value="SAM-dependent_MTases_sf"/>
</dbReference>
<evidence type="ECO:0000256" key="3">
    <source>
        <dbReference type="ARBA" id="ARBA00021330"/>
    </source>
</evidence>
<evidence type="ECO:0000256" key="2">
    <source>
        <dbReference type="ARBA" id="ARBA00009026"/>
    </source>
</evidence>
<keyword evidence="15" id="KW-1185">Reference proteome</keyword>
<dbReference type="OrthoDB" id="2154311at2759"/>
<evidence type="ECO:0000313" key="15">
    <source>
        <dbReference type="Proteomes" id="UP001152747"/>
    </source>
</evidence>
<name>A0A9P1IL71_9PELO</name>
<keyword evidence="10" id="KW-0943">RNA-mediated gene silencing</keyword>
<dbReference type="AlphaFoldDB" id="A0A9P1IL71"/>
<dbReference type="GO" id="GO:0008757">
    <property type="term" value="F:S-adenosylmethionine-dependent methyltransferase activity"/>
    <property type="evidence" value="ECO:0007669"/>
    <property type="project" value="InterPro"/>
</dbReference>
<evidence type="ECO:0000256" key="11">
    <source>
        <dbReference type="ARBA" id="ARBA00035025"/>
    </source>
</evidence>
<evidence type="ECO:0000256" key="6">
    <source>
        <dbReference type="ARBA" id="ARBA00022691"/>
    </source>
</evidence>
<keyword evidence="8" id="KW-0460">Magnesium</keyword>
<dbReference type="CDD" id="cd02440">
    <property type="entry name" value="AdoMet_MTases"/>
    <property type="match status" value="1"/>
</dbReference>
<dbReference type="PANTHER" id="PTHR21404">
    <property type="entry name" value="HEN1"/>
    <property type="match status" value="1"/>
</dbReference>
<dbReference type="GO" id="GO:0090486">
    <property type="term" value="F:small RNA 2'-O-methyltransferase activity"/>
    <property type="evidence" value="ECO:0007669"/>
    <property type="project" value="UniProtKB-EC"/>
</dbReference>
<evidence type="ECO:0000259" key="13">
    <source>
        <dbReference type="Pfam" id="PF08241"/>
    </source>
</evidence>
<dbReference type="GO" id="GO:0046872">
    <property type="term" value="F:metal ion binding"/>
    <property type="evidence" value="ECO:0007669"/>
    <property type="project" value="UniProtKB-KW"/>
</dbReference>
<organism evidence="14 15">
    <name type="scientific">Caenorhabditis angaria</name>
    <dbReference type="NCBI Taxonomy" id="860376"/>
    <lineage>
        <taxon>Eukaryota</taxon>
        <taxon>Metazoa</taxon>
        <taxon>Ecdysozoa</taxon>
        <taxon>Nematoda</taxon>
        <taxon>Chromadorea</taxon>
        <taxon>Rhabditida</taxon>
        <taxon>Rhabditina</taxon>
        <taxon>Rhabditomorpha</taxon>
        <taxon>Rhabditoidea</taxon>
        <taxon>Rhabditidae</taxon>
        <taxon>Peloderinae</taxon>
        <taxon>Caenorhabditis</taxon>
    </lineage>
</organism>
<evidence type="ECO:0000256" key="9">
    <source>
        <dbReference type="ARBA" id="ARBA00022884"/>
    </source>
</evidence>
<evidence type="ECO:0000256" key="5">
    <source>
        <dbReference type="ARBA" id="ARBA00022679"/>
    </source>
</evidence>
<sequence length="447" mass="52584">MVDFDDGWGNEMDDKQYVMAYENLEFEVFRKIDRVLEKANLAEFRPKYKHQKQRKNSGRKNDDEDWRNAIYNLPELHNNESSDENEEQKLFFKPPLQVQRNTFVKNQLLDFKWENRVDLSKICIMGCGEMSLERFLIENLASFGVKMVLSVDLDEKSLSIGQQLFETRLAEQSAVLKEQHGFPILIRSFVGNILDLDYRFSNADCIISLEVIEHMPLASAKQFIDQVLRHLRPRIFIFSTPNNDYNEVFGDEPGTFRHDDHYFEMKIDEFAEYHRELSEEFRDSYEIQGPLYIGQIFSRENEKKFENLKGATQAMVCKLKTDLMGDVEPGNLVYQSTHQTMVPIGMKPVIYRLIKKAFFEFLEHFSFCPMALSNVNGFSYWRIDIKNILHRIRAPVSFLTSISEIEALQICQNLSHHKISIDIKENEHHSIIIPDFMKKEELLEMLS</sequence>
<dbReference type="GO" id="GO:0005634">
    <property type="term" value="C:nucleus"/>
    <property type="evidence" value="ECO:0007669"/>
    <property type="project" value="TreeGrafter"/>
</dbReference>
<comment type="cofactor">
    <cofactor evidence="1">
        <name>Mg(2+)</name>
        <dbReference type="ChEBI" id="CHEBI:18420"/>
    </cofactor>
</comment>
<keyword evidence="6" id="KW-0949">S-adenosyl-L-methionine</keyword>
<dbReference type="GO" id="GO:0001510">
    <property type="term" value="P:RNA methylation"/>
    <property type="evidence" value="ECO:0007669"/>
    <property type="project" value="InterPro"/>
</dbReference>
<reference evidence="14" key="1">
    <citation type="submission" date="2022-11" db="EMBL/GenBank/DDBJ databases">
        <authorList>
            <person name="Kikuchi T."/>
        </authorList>
    </citation>
    <scope>NUCLEOTIDE SEQUENCE</scope>
    <source>
        <strain evidence="14">PS1010</strain>
    </source>
</reference>
<dbReference type="Pfam" id="PF08241">
    <property type="entry name" value="Methyltransf_11"/>
    <property type="match status" value="1"/>
</dbReference>
<dbReference type="SUPFAM" id="SSF53335">
    <property type="entry name" value="S-adenosyl-L-methionine-dependent methyltransferases"/>
    <property type="match status" value="1"/>
</dbReference>
<proteinExistence type="inferred from homology"/>
<accession>A0A9P1IL71</accession>
<comment type="similarity">
    <text evidence="2">Belongs to the methyltransferase superfamily. HEN1 family.</text>
</comment>
<dbReference type="InterPro" id="IPR013216">
    <property type="entry name" value="Methyltransf_11"/>
</dbReference>
<evidence type="ECO:0000256" key="1">
    <source>
        <dbReference type="ARBA" id="ARBA00001946"/>
    </source>
</evidence>
<dbReference type="GO" id="GO:0030422">
    <property type="term" value="P:siRNA processing"/>
    <property type="evidence" value="ECO:0007669"/>
    <property type="project" value="TreeGrafter"/>
</dbReference>
<gene>
    <name evidence="14" type="ORF">CAMP_LOCUS7894</name>
</gene>
<comment type="caution">
    <text evidence="14">The sequence shown here is derived from an EMBL/GenBank/DDBJ whole genome shotgun (WGS) entry which is preliminary data.</text>
</comment>
<dbReference type="EMBL" id="CANHGI010000003">
    <property type="protein sequence ID" value="CAI5445257.1"/>
    <property type="molecule type" value="Genomic_DNA"/>
</dbReference>
<evidence type="ECO:0000256" key="12">
    <source>
        <dbReference type="ARBA" id="ARBA00048418"/>
    </source>
</evidence>
<evidence type="ECO:0000256" key="4">
    <source>
        <dbReference type="ARBA" id="ARBA00022603"/>
    </source>
</evidence>
<dbReference type="PANTHER" id="PTHR21404:SF3">
    <property type="entry name" value="SMALL RNA 2'-O-METHYLTRANSFERASE"/>
    <property type="match status" value="1"/>
</dbReference>
<protein>
    <recommendedName>
        <fullName evidence="3">Small RNA 2'-O-methyltransferase</fullName>
        <ecNumber evidence="11">2.1.1.386</ecNumber>
    </recommendedName>
</protein>
<dbReference type="Proteomes" id="UP001152747">
    <property type="component" value="Unassembled WGS sequence"/>
</dbReference>
<dbReference type="GO" id="GO:0034587">
    <property type="term" value="P:piRNA processing"/>
    <property type="evidence" value="ECO:0007669"/>
    <property type="project" value="TreeGrafter"/>
</dbReference>
<keyword evidence="9" id="KW-0694">RNA-binding</keyword>
<dbReference type="Gene3D" id="3.40.50.150">
    <property type="entry name" value="Vaccinia Virus protein VP39"/>
    <property type="match status" value="1"/>
</dbReference>
<evidence type="ECO:0000256" key="10">
    <source>
        <dbReference type="ARBA" id="ARBA00023158"/>
    </source>
</evidence>
<dbReference type="GO" id="GO:0005737">
    <property type="term" value="C:cytoplasm"/>
    <property type="evidence" value="ECO:0007669"/>
    <property type="project" value="TreeGrafter"/>
</dbReference>
<dbReference type="EC" id="2.1.1.386" evidence="11"/>
<dbReference type="GO" id="GO:0003723">
    <property type="term" value="F:RNA binding"/>
    <property type="evidence" value="ECO:0007669"/>
    <property type="project" value="UniProtKB-KW"/>
</dbReference>
<comment type="catalytic activity">
    <reaction evidence="12">
        <text>small RNA 3'-end nucleotide + S-adenosyl-L-methionine = small RNA 3'-end 2'-O-methylnucleotide + S-adenosyl-L-homocysteine + H(+)</text>
        <dbReference type="Rhea" id="RHEA:37887"/>
        <dbReference type="Rhea" id="RHEA-COMP:10415"/>
        <dbReference type="Rhea" id="RHEA-COMP:10416"/>
        <dbReference type="ChEBI" id="CHEBI:15378"/>
        <dbReference type="ChEBI" id="CHEBI:57856"/>
        <dbReference type="ChEBI" id="CHEBI:59789"/>
        <dbReference type="ChEBI" id="CHEBI:74896"/>
        <dbReference type="ChEBI" id="CHEBI:74898"/>
        <dbReference type="EC" id="2.1.1.386"/>
    </reaction>
</comment>
<evidence type="ECO:0000313" key="14">
    <source>
        <dbReference type="EMBL" id="CAI5445257.1"/>
    </source>
</evidence>
<evidence type="ECO:0000256" key="7">
    <source>
        <dbReference type="ARBA" id="ARBA00022723"/>
    </source>
</evidence>
<keyword evidence="4" id="KW-0489">Methyltransferase</keyword>
<keyword evidence="5" id="KW-0808">Transferase</keyword>
<evidence type="ECO:0000256" key="8">
    <source>
        <dbReference type="ARBA" id="ARBA00022842"/>
    </source>
</evidence>